<accession>A0AAW1YRH2</accession>
<proteinExistence type="predicted"/>
<protein>
    <recommendedName>
        <fullName evidence="3">Ribosomal protein S3</fullName>
    </recommendedName>
</protein>
<comment type="caution">
    <text evidence="1">The sequence shown here is derived from an EMBL/GenBank/DDBJ whole genome shotgun (WGS) entry which is preliminary data.</text>
</comment>
<evidence type="ECO:0000313" key="2">
    <source>
        <dbReference type="Proteomes" id="UP001457282"/>
    </source>
</evidence>
<evidence type="ECO:0008006" key="3">
    <source>
        <dbReference type="Google" id="ProtNLM"/>
    </source>
</evidence>
<dbReference type="AlphaFoldDB" id="A0AAW1YRH2"/>
<evidence type="ECO:0000313" key="1">
    <source>
        <dbReference type="EMBL" id="KAK9951143.1"/>
    </source>
</evidence>
<gene>
    <name evidence="1" type="ORF">M0R45_006603</name>
</gene>
<sequence length="100" mass="11178">MEHANPSKVLDRYTFWPLVHSKPKRDGSGTEPINAEAESIFLFGEHFGPETRNTVRGYGLGAEWNDVLRIQINRRGVGREVASLCIELEASHTSDRKVAG</sequence>
<organism evidence="1 2">
    <name type="scientific">Rubus argutus</name>
    <name type="common">Southern blackberry</name>
    <dbReference type="NCBI Taxonomy" id="59490"/>
    <lineage>
        <taxon>Eukaryota</taxon>
        <taxon>Viridiplantae</taxon>
        <taxon>Streptophyta</taxon>
        <taxon>Embryophyta</taxon>
        <taxon>Tracheophyta</taxon>
        <taxon>Spermatophyta</taxon>
        <taxon>Magnoliopsida</taxon>
        <taxon>eudicotyledons</taxon>
        <taxon>Gunneridae</taxon>
        <taxon>Pentapetalae</taxon>
        <taxon>rosids</taxon>
        <taxon>fabids</taxon>
        <taxon>Rosales</taxon>
        <taxon>Rosaceae</taxon>
        <taxon>Rosoideae</taxon>
        <taxon>Rosoideae incertae sedis</taxon>
        <taxon>Rubus</taxon>
    </lineage>
</organism>
<name>A0AAW1YRH2_RUBAR</name>
<dbReference type="EMBL" id="JBEDUW010000001">
    <property type="protein sequence ID" value="KAK9951143.1"/>
    <property type="molecule type" value="Genomic_DNA"/>
</dbReference>
<reference evidence="1 2" key="1">
    <citation type="journal article" date="2023" name="G3 (Bethesda)">
        <title>A chromosome-length genome assembly and annotation of blackberry (Rubus argutus, cv. 'Hillquist').</title>
        <authorList>
            <person name="Bruna T."/>
            <person name="Aryal R."/>
            <person name="Dudchenko O."/>
            <person name="Sargent D.J."/>
            <person name="Mead D."/>
            <person name="Buti M."/>
            <person name="Cavallini A."/>
            <person name="Hytonen T."/>
            <person name="Andres J."/>
            <person name="Pham M."/>
            <person name="Weisz D."/>
            <person name="Mascagni F."/>
            <person name="Usai G."/>
            <person name="Natali L."/>
            <person name="Bassil N."/>
            <person name="Fernandez G.E."/>
            <person name="Lomsadze A."/>
            <person name="Armour M."/>
            <person name="Olukolu B."/>
            <person name="Poorten T."/>
            <person name="Britton C."/>
            <person name="Davik J."/>
            <person name="Ashrafi H."/>
            <person name="Aiden E.L."/>
            <person name="Borodovsky M."/>
            <person name="Worthington M."/>
        </authorList>
    </citation>
    <scope>NUCLEOTIDE SEQUENCE [LARGE SCALE GENOMIC DNA]</scope>
    <source>
        <strain evidence="1">PI 553951</strain>
    </source>
</reference>
<dbReference type="Proteomes" id="UP001457282">
    <property type="component" value="Unassembled WGS sequence"/>
</dbReference>
<keyword evidence="2" id="KW-1185">Reference proteome</keyword>